<proteinExistence type="predicted"/>
<dbReference type="Gene3D" id="1.10.1040.10">
    <property type="entry name" value="N-(1-d-carboxylethyl)-l-norvaline Dehydrogenase, domain 2"/>
    <property type="match status" value="1"/>
</dbReference>
<organism evidence="2 3">
    <name type="scientific">Thalassospira alkalitolerans</name>
    <dbReference type="NCBI Taxonomy" id="1293890"/>
    <lineage>
        <taxon>Bacteria</taxon>
        <taxon>Pseudomonadati</taxon>
        <taxon>Pseudomonadota</taxon>
        <taxon>Alphaproteobacteria</taxon>
        <taxon>Rhodospirillales</taxon>
        <taxon>Thalassospiraceae</taxon>
        <taxon>Thalassospira</taxon>
    </lineage>
</organism>
<accession>A0A1Y2LBZ5</accession>
<keyword evidence="3" id="KW-1185">Reference proteome</keyword>
<dbReference type="SUPFAM" id="SSF48179">
    <property type="entry name" value="6-phosphogluconate dehydrogenase C-terminal domain-like"/>
    <property type="match status" value="1"/>
</dbReference>
<evidence type="ECO:0000313" key="2">
    <source>
        <dbReference type="EMBL" id="OSQ46930.1"/>
    </source>
</evidence>
<dbReference type="InterPro" id="IPR008927">
    <property type="entry name" value="6-PGluconate_DH-like_C_sf"/>
</dbReference>
<dbReference type="SUPFAM" id="SSF51735">
    <property type="entry name" value="NAD(P)-binding Rossmann-fold domains"/>
    <property type="match status" value="1"/>
</dbReference>
<feature type="domain" description="Opine dehydrogenase" evidence="1">
    <location>
        <begin position="200"/>
        <end position="368"/>
    </location>
</feature>
<comment type="caution">
    <text evidence="2">The sequence shown here is derived from an EMBL/GenBank/DDBJ whole genome shotgun (WGS) entry which is preliminary data.</text>
</comment>
<dbReference type="InterPro" id="IPR036291">
    <property type="entry name" value="NAD(P)-bd_dom_sf"/>
</dbReference>
<dbReference type="EMBL" id="JFKB01000010">
    <property type="protein sequence ID" value="OSQ46930.1"/>
    <property type="molecule type" value="Genomic_DNA"/>
</dbReference>
<dbReference type="InterPro" id="IPR013328">
    <property type="entry name" value="6PGD_dom2"/>
</dbReference>
<evidence type="ECO:0000313" key="3">
    <source>
        <dbReference type="Proteomes" id="UP000193396"/>
    </source>
</evidence>
<evidence type="ECO:0000259" key="1">
    <source>
        <dbReference type="Pfam" id="PF02317"/>
    </source>
</evidence>
<dbReference type="STRING" id="1293890.TALK_15305"/>
<gene>
    <name evidence="2" type="ORF">TALK_15305</name>
</gene>
<protein>
    <recommendedName>
        <fullName evidence="1">Opine dehydrogenase domain-containing protein</fullName>
    </recommendedName>
</protein>
<dbReference type="Gene3D" id="3.40.50.720">
    <property type="entry name" value="NAD(P)-binding Rossmann-like Domain"/>
    <property type="match status" value="1"/>
</dbReference>
<reference evidence="2 3" key="1">
    <citation type="submission" date="2014-03" db="EMBL/GenBank/DDBJ databases">
        <title>The draft genome sequence of Thalassospira alkalitolerans JCM 18968.</title>
        <authorList>
            <person name="Lai Q."/>
            <person name="Shao Z."/>
        </authorList>
    </citation>
    <scope>NUCLEOTIDE SEQUENCE [LARGE SCALE GENOMIC DNA]</scope>
    <source>
        <strain evidence="2 3">JCM 18968</strain>
    </source>
</reference>
<dbReference type="OrthoDB" id="7328149at2"/>
<name>A0A1Y2LBZ5_9PROT</name>
<dbReference type="GO" id="GO:0016491">
    <property type="term" value="F:oxidoreductase activity"/>
    <property type="evidence" value="ECO:0007669"/>
    <property type="project" value="InterPro"/>
</dbReference>
<dbReference type="PANTHER" id="PTHR38015">
    <property type="entry name" value="BLR6086 PROTEIN"/>
    <property type="match status" value="1"/>
</dbReference>
<dbReference type="InterPro" id="IPR051729">
    <property type="entry name" value="Opine/Lysopine_DH"/>
</dbReference>
<dbReference type="InterPro" id="IPR003421">
    <property type="entry name" value="Opine_DH"/>
</dbReference>
<dbReference type="PANTHER" id="PTHR38015:SF1">
    <property type="entry name" value="OPINE DEHYDROGENASE DOMAIN-CONTAINING PROTEIN"/>
    <property type="match status" value="1"/>
</dbReference>
<dbReference type="AlphaFoldDB" id="A0A1Y2LBZ5"/>
<dbReference type="Pfam" id="PF02317">
    <property type="entry name" value="Octopine_DH"/>
    <property type="match status" value="1"/>
</dbReference>
<dbReference type="RefSeq" id="WP_085620007.1">
    <property type="nucleotide sequence ID" value="NZ_JFKB01000010.1"/>
</dbReference>
<dbReference type="Proteomes" id="UP000193396">
    <property type="component" value="Unassembled WGS sequence"/>
</dbReference>
<sequence>MISQTQTPEPLRVVICGGGRTGHLNAVLFKQLPGVEVRLLTGNDAVVAAHNTGTGIQALLPDGGDISARLDGISSNPGDIMSDADIVIVTLPAHARMDLLRQIAPYLPTDKPVYVGAIPGFCGFDWLAENILAENANVVIWGMKDVPHTAFELDPGRSIRMGGAKSVLHVATHDRETDTARYELAGHFKRLYDAPVVLLDSFLEITLTPGNPIMHSSVIYGLIGPFGQWHNRTFASPICWWSECPEVGAYFLERCDAESQALCSKIEQVLAADLSSVRPIKDEIVDAYGDQIIDRHTMLSVLRSNRAYEGIRAPLVPAGQNKTGLIMDPQSRAFQEDVAFGLALLVEMGRRLSVALPHIEEIFDWSVAYMGGLKASSLDYFPANWPIESNGS</sequence>